<evidence type="ECO:0000313" key="1">
    <source>
        <dbReference type="EMBL" id="QGZ14251.1"/>
    </source>
</evidence>
<proteinExistence type="predicted"/>
<organism evidence="1 2">
    <name type="scientific">Rhizobium phage RL2RES</name>
    <dbReference type="NCBI Taxonomy" id="103371"/>
    <lineage>
        <taxon>Viruses</taxon>
        <taxon>Duplodnaviria</taxon>
        <taxon>Heunggongvirae</taxon>
        <taxon>Uroviricota</taxon>
        <taxon>Caudoviricetes</taxon>
        <taxon>Pootjesviridae</taxon>
        <taxon>Innesvirus</taxon>
        <taxon>Innesvirus RL2RES</taxon>
    </lineage>
</organism>
<accession>A0A6B9J7N6</accession>
<name>A0A6B9J7N6_9CAUD</name>
<evidence type="ECO:0000313" key="2">
    <source>
        <dbReference type="Proteomes" id="UP000433502"/>
    </source>
</evidence>
<protein>
    <submittedName>
        <fullName evidence="1">Uncharacterized protein</fullName>
    </submittedName>
</protein>
<dbReference type="Proteomes" id="UP000433502">
    <property type="component" value="Segment"/>
</dbReference>
<gene>
    <name evidence="1" type="ORF">RL2RES_074</name>
</gene>
<sequence length="103" mass="11941">MPKIKDVHPHLINGTEMRQKYPTTFEMPSSNLRFNFPINQYAKIGLQEDGLNGERFWVIVTRSEVVDGKIRYEGKVNNKLVIYNMRLGAKIAFGPEHILGYME</sequence>
<reference evidence="1 2" key="1">
    <citation type="submission" date="2019-10" db="EMBL/GenBank/DDBJ databases">
        <title>Complete genome sequence of bacteriophage vB_RLeM_RL2RES.</title>
        <authorList>
            <person name="Gunathilake D."/>
            <person name="Bhat S."/>
            <person name="Yost C.K."/>
            <person name="Hynes M.F."/>
        </authorList>
    </citation>
    <scope>NUCLEOTIDE SEQUENCE [LARGE SCALE GENOMIC DNA]</scope>
</reference>
<dbReference type="EMBL" id="MN549361">
    <property type="protein sequence ID" value="QGZ14251.1"/>
    <property type="molecule type" value="Genomic_DNA"/>
</dbReference>
<keyword evidence="2" id="KW-1185">Reference proteome</keyword>